<dbReference type="PROSITE" id="PS51257">
    <property type="entry name" value="PROKAR_LIPOPROTEIN"/>
    <property type="match status" value="1"/>
</dbReference>
<proteinExistence type="predicted"/>
<dbReference type="AlphaFoldDB" id="A0A160IRC7"/>
<protein>
    <recommendedName>
        <fullName evidence="3">Bacterial Ig-like domain-containing protein</fullName>
    </recommendedName>
</protein>
<feature type="chain" id="PRO_5007815756" description="Bacterial Ig-like domain-containing protein" evidence="2">
    <location>
        <begin position="24"/>
        <end position="146"/>
    </location>
</feature>
<evidence type="ECO:0000256" key="1">
    <source>
        <dbReference type="SAM" id="MobiDB-lite"/>
    </source>
</evidence>
<accession>A0A160IRC7</accession>
<dbReference type="EMBL" id="CP015378">
    <property type="protein sequence ID" value="ANC79033.1"/>
    <property type="molecule type" value="Genomic_DNA"/>
</dbReference>
<evidence type="ECO:0000313" key="5">
    <source>
        <dbReference type="Proteomes" id="UP000076623"/>
    </source>
</evidence>
<dbReference type="RefSeq" id="WP_066399127.1">
    <property type="nucleotide sequence ID" value="NZ_CP015378.1"/>
</dbReference>
<feature type="signal peptide" evidence="2">
    <location>
        <begin position="1"/>
        <end position="23"/>
    </location>
</feature>
<organism evidence="4 5">
    <name type="scientific">Fictibacillus phosphorivorans</name>
    <dbReference type="NCBI Taxonomy" id="1221500"/>
    <lineage>
        <taxon>Bacteria</taxon>
        <taxon>Bacillati</taxon>
        <taxon>Bacillota</taxon>
        <taxon>Bacilli</taxon>
        <taxon>Bacillales</taxon>
        <taxon>Fictibacillaceae</taxon>
        <taxon>Fictibacillus</taxon>
    </lineage>
</organism>
<dbReference type="STRING" id="1221500.ABE65_020395"/>
<evidence type="ECO:0000256" key="2">
    <source>
        <dbReference type="SAM" id="SignalP"/>
    </source>
</evidence>
<feature type="domain" description="Bacterial Ig-like" evidence="3">
    <location>
        <begin position="55"/>
        <end position="135"/>
    </location>
</feature>
<dbReference type="InterPro" id="IPR046878">
    <property type="entry name" value="Big_14"/>
</dbReference>
<gene>
    <name evidence="4" type="ORF">ABE65_020395</name>
</gene>
<sequence length="146" mass="16256">MKNMKLIVMACLLVLLAACGSKAMPDEEKKNGAPQVKNEIPAEKEGVQAELALQENSKEAKLTLKNSSDKEAGTGTAYALEKWADGKWEKVNNNQMFTEQMIMVKAGSNYDQSIDLKEQDAGTYRVSKEFFVDEKKEKVAVVFETE</sequence>
<keyword evidence="2" id="KW-0732">Signal</keyword>
<name>A0A160IRC7_9BACL</name>
<reference evidence="4 5" key="1">
    <citation type="submission" date="2016-04" db="EMBL/GenBank/DDBJ databases">
        <title>Complete genome sequence of Fictibacillus phosphorivorans G25-29, a strain toxic to nematodes.</title>
        <authorList>
            <person name="Zheng Z."/>
        </authorList>
    </citation>
    <scope>NUCLEOTIDE SEQUENCE [LARGE SCALE GENOMIC DNA]</scope>
    <source>
        <strain evidence="4 5">G25-29</strain>
    </source>
</reference>
<evidence type="ECO:0000313" key="4">
    <source>
        <dbReference type="EMBL" id="ANC79033.1"/>
    </source>
</evidence>
<dbReference type="KEGG" id="fpn:ABE65_020395"/>
<feature type="region of interest" description="Disordered" evidence="1">
    <location>
        <begin position="25"/>
        <end position="52"/>
    </location>
</feature>
<evidence type="ECO:0000259" key="3">
    <source>
        <dbReference type="Pfam" id="PF20251"/>
    </source>
</evidence>
<dbReference type="Proteomes" id="UP000076623">
    <property type="component" value="Chromosome"/>
</dbReference>
<keyword evidence="5" id="KW-1185">Reference proteome</keyword>
<dbReference type="Pfam" id="PF20251">
    <property type="entry name" value="Big_14"/>
    <property type="match status" value="1"/>
</dbReference>